<accession>A0A196SAA9</accession>
<dbReference type="Proteomes" id="UP000078348">
    <property type="component" value="Unassembled WGS sequence"/>
</dbReference>
<feature type="compositionally biased region" description="Polar residues" evidence="1">
    <location>
        <begin position="405"/>
        <end position="417"/>
    </location>
</feature>
<name>A0A196SAA9_BLAHN</name>
<dbReference type="InterPro" id="IPR015943">
    <property type="entry name" value="WD40/YVTN_repeat-like_dom_sf"/>
</dbReference>
<keyword evidence="3" id="KW-1185">Reference proteome</keyword>
<gene>
    <name evidence="2" type="ORF">AV274_5393</name>
</gene>
<dbReference type="EMBL" id="LXWW01000494">
    <property type="protein sequence ID" value="OAO12934.1"/>
    <property type="molecule type" value="Genomic_DNA"/>
</dbReference>
<organism evidence="2 3">
    <name type="scientific">Blastocystis sp. subtype 1 (strain ATCC 50177 / NandII)</name>
    <dbReference type="NCBI Taxonomy" id="478820"/>
    <lineage>
        <taxon>Eukaryota</taxon>
        <taxon>Sar</taxon>
        <taxon>Stramenopiles</taxon>
        <taxon>Bigyra</taxon>
        <taxon>Opalozoa</taxon>
        <taxon>Opalinata</taxon>
        <taxon>Blastocystidae</taxon>
        <taxon>Blastocystis</taxon>
    </lineage>
</organism>
<evidence type="ECO:0000256" key="1">
    <source>
        <dbReference type="SAM" id="MobiDB-lite"/>
    </source>
</evidence>
<evidence type="ECO:0000313" key="2">
    <source>
        <dbReference type="EMBL" id="OAO12934.1"/>
    </source>
</evidence>
<feature type="region of interest" description="Disordered" evidence="1">
    <location>
        <begin position="330"/>
        <end position="419"/>
    </location>
</feature>
<feature type="compositionally biased region" description="Low complexity" evidence="1">
    <location>
        <begin position="355"/>
        <end position="368"/>
    </location>
</feature>
<reference evidence="2 3" key="1">
    <citation type="submission" date="2016-05" db="EMBL/GenBank/DDBJ databases">
        <title>Nuclear genome of Blastocystis sp. subtype 1 NandII.</title>
        <authorList>
            <person name="Gentekaki E."/>
            <person name="Curtis B."/>
            <person name="Stairs C."/>
            <person name="Eme L."/>
            <person name="Herman E."/>
            <person name="Klimes V."/>
            <person name="Arias M.C."/>
            <person name="Elias M."/>
            <person name="Hilliou F."/>
            <person name="Klute M."/>
            <person name="Malik S.-B."/>
            <person name="Pightling A."/>
            <person name="Rachubinski R."/>
            <person name="Salas D."/>
            <person name="Schlacht A."/>
            <person name="Suga H."/>
            <person name="Archibald J."/>
            <person name="Ball S.G."/>
            <person name="Clark G."/>
            <person name="Dacks J."/>
            <person name="Van Der Giezen M."/>
            <person name="Tsaousis A."/>
            <person name="Roger A."/>
        </authorList>
    </citation>
    <scope>NUCLEOTIDE SEQUENCE [LARGE SCALE GENOMIC DNA]</scope>
    <source>
        <strain evidence="3">ATCC 50177 / NandII</strain>
    </source>
</reference>
<comment type="caution">
    <text evidence="2">The sequence shown here is derived from an EMBL/GenBank/DDBJ whole genome shotgun (WGS) entry which is preliminary data.</text>
</comment>
<dbReference type="AlphaFoldDB" id="A0A196SAA9"/>
<sequence length="481" mass="53134">MSQLMLCTAGKSTTIWLADTAFHALRTLPIPESTATVINWNHNNNYILLCSDRGEIYLQSTKKETVMSTVNRIGEETPHKVTCGYVLSGSRLVATGDEDGNIRVWPVSKAGFEYPIINERVPDCSITSIVEAANQIVYMCTSGGHIMEVNIAKRSCSCICQIANECLLSICQIGNSLMTTSEEGRLYRVYPGIKRFMEILESRKAPLRIIKNRNPSINQALLHTPHSIELLTLSPLQIDGVFTSTQTINACDFSADRIALLLDGTCLAVIDTAAMAQPVLQQQLEEPCVCVQFQRVPQSSAAHRLSNPPVVTSQPVVSVPVTPFMTSNPMMASSPTATTIPNSPITATMPNSPLPTTIPTSPITSMPMEHSVSTTPIQERDSERSPVKEESVLTSPVELGRKRTVNPSHADSPSPFRNSEDIRSCVREVMQPMIDDLKVYIHNEILNIKETMVNQITTQEAIIDQQQQCIEMLEQLLQERK</sequence>
<evidence type="ECO:0000313" key="3">
    <source>
        <dbReference type="Proteomes" id="UP000078348"/>
    </source>
</evidence>
<proteinExistence type="predicted"/>
<dbReference type="InterPro" id="IPR036322">
    <property type="entry name" value="WD40_repeat_dom_sf"/>
</dbReference>
<feature type="compositionally biased region" description="Basic and acidic residues" evidence="1">
    <location>
        <begin position="378"/>
        <end position="391"/>
    </location>
</feature>
<feature type="compositionally biased region" description="Polar residues" evidence="1">
    <location>
        <begin position="330"/>
        <end position="351"/>
    </location>
</feature>
<dbReference type="SUPFAM" id="SSF50978">
    <property type="entry name" value="WD40 repeat-like"/>
    <property type="match status" value="1"/>
</dbReference>
<dbReference type="Gene3D" id="2.130.10.10">
    <property type="entry name" value="YVTN repeat-like/Quinoprotein amine dehydrogenase"/>
    <property type="match status" value="1"/>
</dbReference>
<protein>
    <submittedName>
        <fullName evidence="2">Uncharacterized protein</fullName>
    </submittedName>
</protein>